<dbReference type="CDD" id="cd03257">
    <property type="entry name" value="ABC_NikE_OppD_transporters"/>
    <property type="match status" value="1"/>
</dbReference>
<organism evidence="7 8">
    <name type="scientific">Vibrio nigripulchritudo</name>
    <dbReference type="NCBI Taxonomy" id="28173"/>
    <lineage>
        <taxon>Bacteria</taxon>
        <taxon>Pseudomonadati</taxon>
        <taxon>Pseudomonadota</taxon>
        <taxon>Gammaproteobacteria</taxon>
        <taxon>Vibrionales</taxon>
        <taxon>Vibrionaceae</taxon>
        <taxon>Vibrio</taxon>
    </lineage>
</organism>
<dbReference type="NCBIfam" id="TIGR01727">
    <property type="entry name" value="oligo_HPY"/>
    <property type="match status" value="1"/>
</dbReference>
<proteinExistence type="inferred from homology"/>
<comment type="similarity">
    <text evidence="1">Belongs to the ABC transporter superfamily.</text>
</comment>
<dbReference type="InterPro" id="IPR050319">
    <property type="entry name" value="ABC_transp_ATP-bind"/>
</dbReference>
<dbReference type="FunFam" id="3.40.50.300:FF:000016">
    <property type="entry name" value="Oligopeptide ABC transporter ATP-binding component"/>
    <property type="match status" value="1"/>
</dbReference>
<dbReference type="GO" id="GO:0055085">
    <property type="term" value="P:transmembrane transport"/>
    <property type="evidence" value="ECO:0007669"/>
    <property type="project" value="UniProtKB-ARBA"/>
</dbReference>
<protein>
    <submittedName>
        <fullName evidence="7">Oligopeptide transport ATP-binding protein appF</fullName>
    </submittedName>
</protein>
<dbReference type="SUPFAM" id="SSF52540">
    <property type="entry name" value="P-loop containing nucleoside triphosphate hydrolases"/>
    <property type="match status" value="1"/>
</dbReference>
<dbReference type="KEGG" id="vni:VIBNI_A0961"/>
<dbReference type="GO" id="GO:0015833">
    <property type="term" value="P:peptide transport"/>
    <property type="evidence" value="ECO:0007669"/>
    <property type="project" value="InterPro"/>
</dbReference>
<dbReference type="SMART" id="SM00382">
    <property type="entry name" value="AAA"/>
    <property type="match status" value="1"/>
</dbReference>
<feature type="region of interest" description="Disordered" evidence="5">
    <location>
        <begin position="262"/>
        <end position="294"/>
    </location>
</feature>
<dbReference type="AlphaFoldDB" id="U4KA71"/>
<name>U4KA71_9VIBR</name>
<dbReference type="Pfam" id="PF00005">
    <property type="entry name" value="ABC_tran"/>
    <property type="match status" value="1"/>
</dbReference>
<dbReference type="InterPro" id="IPR017871">
    <property type="entry name" value="ABC_transporter-like_CS"/>
</dbReference>
<sequence length="328" mass="36858">MNKQKPILEVKGLIRDYELPREGIFGNRKIFRALHDINMTVHKGCNFGIVGESGCGKSTLARTILTLETPTQGSIFLRGRDLFALPSKDRKMMRKHLQIIFQDPYSSLNPRKKIEWIVAEPLTQIQPNMTRSERAQSVEQALEAVGLPASAANKYPHEFSGGQRQRIAIARALITRPDVIVADESVSALDVSVQAQVLNLMNDLQKQFGLTYLFISHDMSVVRWVTDDVLVMYLGRVVEQGPTQQVFSHPQHPYTKALLDAVPHPDPSRRGQRRAARNSHPPNKTKEDTPTTGCPYANRCQMASAICRESLPELRVIEHGRKLACHLA</sequence>
<dbReference type="InterPro" id="IPR013563">
    <property type="entry name" value="Oligopep_ABC_C"/>
</dbReference>
<dbReference type="STRING" id="28173.VIBNI_A0961"/>
<evidence type="ECO:0000256" key="4">
    <source>
        <dbReference type="ARBA" id="ARBA00022840"/>
    </source>
</evidence>
<dbReference type="RefSeq" id="WP_022550124.1">
    <property type="nucleotide sequence ID" value="NC_022528.1"/>
</dbReference>
<gene>
    <name evidence="7" type="primary">appF</name>
    <name evidence="7" type="ORF">VIBNI_A0961</name>
</gene>
<dbReference type="GO" id="GO:0005524">
    <property type="term" value="F:ATP binding"/>
    <property type="evidence" value="ECO:0007669"/>
    <property type="project" value="UniProtKB-KW"/>
</dbReference>
<dbReference type="PANTHER" id="PTHR43776:SF7">
    <property type="entry name" value="D,D-DIPEPTIDE TRANSPORT ATP-BINDING PROTEIN DDPF-RELATED"/>
    <property type="match status" value="1"/>
</dbReference>
<dbReference type="InterPro" id="IPR003439">
    <property type="entry name" value="ABC_transporter-like_ATP-bd"/>
</dbReference>
<evidence type="ECO:0000256" key="1">
    <source>
        <dbReference type="ARBA" id="ARBA00005417"/>
    </source>
</evidence>
<reference evidence="7 8" key="1">
    <citation type="journal article" date="2013" name="ISME J.">
        <title>Comparative genomics of pathogenic lineages of Vibrio nigripulchritudo identifies virulence-associated traits.</title>
        <authorList>
            <person name="Goudenege D."/>
            <person name="Labreuche Y."/>
            <person name="Krin E."/>
            <person name="Ansquer D."/>
            <person name="Mangenot S."/>
            <person name="Calteau A."/>
            <person name="Medigue C."/>
            <person name="Mazel D."/>
            <person name="Polz M.F."/>
            <person name="Le Roux F."/>
        </authorList>
    </citation>
    <scope>NUCLEOTIDE SEQUENCE [LARGE SCALE GENOMIC DNA]</scope>
    <source>
        <strain evidence="8">SnF1</strain>
    </source>
</reference>
<keyword evidence="4 7" id="KW-0067">ATP-binding</keyword>
<dbReference type="Proteomes" id="UP000016895">
    <property type="component" value="Chromosome 1"/>
</dbReference>
<keyword evidence="8" id="KW-1185">Reference proteome</keyword>
<dbReference type="InterPro" id="IPR003593">
    <property type="entry name" value="AAA+_ATPase"/>
</dbReference>
<evidence type="ECO:0000256" key="5">
    <source>
        <dbReference type="SAM" id="MobiDB-lite"/>
    </source>
</evidence>
<evidence type="ECO:0000313" key="8">
    <source>
        <dbReference type="Proteomes" id="UP000016895"/>
    </source>
</evidence>
<dbReference type="Gene3D" id="3.40.50.300">
    <property type="entry name" value="P-loop containing nucleotide triphosphate hydrolases"/>
    <property type="match status" value="1"/>
</dbReference>
<accession>U4KA71</accession>
<dbReference type="GO" id="GO:0016887">
    <property type="term" value="F:ATP hydrolysis activity"/>
    <property type="evidence" value="ECO:0007669"/>
    <property type="project" value="InterPro"/>
</dbReference>
<dbReference type="PATRIC" id="fig|1260221.3.peg.922"/>
<keyword evidence="2" id="KW-0813">Transport</keyword>
<dbReference type="PROSITE" id="PS50893">
    <property type="entry name" value="ABC_TRANSPORTER_2"/>
    <property type="match status" value="1"/>
</dbReference>
<feature type="domain" description="ABC transporter" evidence="6">
    <location>
        <begin position="14"/>
        <end position="259"/>
    </location>
</feature>
<evidence type="ECO:0000313" key="7">
    <source>
        <dbReference type="EMBL" id="CCO57117.1"/>
    </source>
</evidence>
<evidence type="ECO:0000256" key="2">
    <source>
        <dbReference type="ARBA" id="ARBA00022448"/>
    </source>
</evidence>
<dbReference type="EMBL" id="FO203526">
    <property type="protein sequence ID" value="CCO57117.1"/>
    <property type="molecule type" value="Genomic_DNA"/>
</dbReference>
<dbReference type="PANTHER" id="PTHR43776">
    <property type="entry name" value="TRANSPORT ATP-BINDING PROTEIN"/>
    <property type="match status" value="1"/>
</dbReference>
<dbReference type="Pfam" id="PF08352">
    <property type="entry name" value="oligo_HPY"/>
    <property type="match status" value="1"/>
</dbReference>
<evidence type="ECO:0000256" key="3">
    <source>
        <dbReference type="ARBA" id="ARBA00022741"/>
    </source>
</evidence>
<dbReference type="PROSITE" id="PS00211">
    <property type="entry name" value="ABC_TRANSPORTER_1"/>
    <property type="match status" value="1"/>
</dbReference>
<keyword evidence="3" id="KW-0547">Nucleotide-binding</keyword>
<dbReference type="InterPro" id="IPR027417">
    <property type="entry name" value="P-loop_NTPase"/>
</dbReference>
<evidence type="ECO:0000259" key="6">
    <source>
        <dbReference type="PROSITE" id="PS50893"/>
    </source>
</evidence>
<dbReference type="OrthoDB" id="9784450at2"/>